<gene>
    <name evidence="1" type="ORF">CSSPTR1EN2_LOCUS1147</name>
</gene>
<dbReference type="PANTHER" id="PTHR37067:SF3">
    <property type="entry name" value="PX DOMAIN-CONTAINING PROTEIN"/>
    <property type="match status" value="1"/>
</dbReference>
<name>A0ABP0TAE4_9BRYO</name>
<keyword evidence="2" id="KW-1185">Reference proteome</keyword>
<dbReference type="EMBL" id="OZ019893">
    <property type="protein sequence ID" value="CAK9190951.1"/>
    <property type="molecule type" value="Genomic_DNA"/>
</dbReference>
<dbReference type="Proteomes" id="UP001497512">
    <property type="component" value="Chromosome 1"/>
</dbReference>
<evidence type="ECO:0000313" key="1">
    <source>
        <dbReference type="EMBL" id="CAK9190951.1"/>
    </source>
</evidence>
<sequence>MFRTIQRLMTLLDQQQAALVGFVASFMEDAGVTGPLTVETITNLDASRHIINGRYVVPLSSIHEFIISLASWVDSIVDEVDEGQRNEVFNDITSVYVTAYNRISELSTYSDENNNLLADPSSFPPMLPHELVKHSATEIIRKMRRYNYRLEQRYSSEHIDTIVDEHKQLLHAYRTNTVESNFLILRWEKDAFCKSLLDFGLEGVL</sequence>
<accession>A0ABP0TAE4</accession>
<protein>
    <submittedName>
        <fullName evidence="1">Uncharacterized protein</fullName>
    </submittedName>
</protein>
<proteinExistence type="predicted"/>
<reference evidence="1 2" key="1">
    <citation type="submission" date="2024-02" db="EMBL/GenBank/DDBJ databases">
        <authorList>
            <consortium name="ELIXIR-Norway"/>
            <consortium name="Elixir Norway"/>
        </authorList>
    </citation>
    <scope>NUCLEOTIDE SEQUENCE [LARGE SCALE GENOMIC DNA]</scope>
</reference>
<dbReference type="PANTHER" id="PTHR37067">
    <property type="entry name" value="PX DOMAIN-CONTAINING PROTEIN"/>
    <property type="match status" value="1"/>
</dbReference>
<organism evidence="1 2">
    <name type="scientific">Sphagnum troendelagicum</name>
    <dbReference type="NCBI Taxonomy" id="128251"/>
    <lineage>
        <taxon>Eukaryota</taxon>
        <taxon>Viridiplantae</taxon>
        <taxon>Streptophyta</taxon>
        <taxon>Embryophyta</taxon>
        <taxon>Bryophyta</taxon>
        <taxon>Sphagnophytina</taxon>
        <taxon>Sphagnopsida</taxon>
        <taxon>Sphagnales</taxon>
        <taxon>Sphagnaceae</taxon>
        <taxon>Sphagnum</taxon>
    </lineage>
</organism>
<evidence type="ECO:0000313" key="2">
    <source>
        <dbReference type="Proteomes" id="UP001497512"/>
    </source>
</evidence>